<proteinExistence type="predicted"/>
<protein>
    <submittedName>
        <fullName evidence="2">Ecdysone 20-monooxygenase isoform x1</fullName>
    </submittedName>
</protein>
<dbReference type="Gene3D" id="1.10.630.10">
    <property type="entry name" value="Cytochrome P450"/>
    <property type="match status" value="1"/>
</dbReference>
<evidence type="ECO:0000313" key="2">
    <source>
        <dbReference type="EMBL" id="JAR97927.1"/>
    </source>
</evidence>
<dbReference type="GO" id="GO:0016705">
    <property type="term" value="F:oxidoreductase activity, acting on paired donors, with incorporation or reduction of molecular oxygen"/>
    <property type="evidence" value="ECO:0007669"/>
    <property type="project" value="InterPro"/>
</dbReference>
<dbReference type="EMBL" id="GEMB01005392">
    <property type="protein sequence ID" value="JAR97927.1"/>
    <property type="molecule type" value="Transcribed_RNA"/>
</dbReference>
<keyword evidence="1 2" id="KW-0503">Monooxygenase</keyword>
<sequence length="74" mass="8860">MFYRPLTSVSRGPFWCGPPYVPWKRFVELELQVVLALMVRQFEIDFEGHLELEFEFLLAPKSPANFNFKERIHD</sequence>
<accession>A0A161MJK2</accession>
<dbReference type="AlphaFoldDB" id="A0A161MJK2"/>
<dbReference type="InterPro" id="IPR036396">
    <property type="entry name" value="Cyt_P450_sf"/>
</dbReference>
<keyword evidence="1 2" id="KW-0560">Oxidoreductase</keyword>
<reference evidence="2" key="1">
    <citation type="submission" date="2016-04" db="EMBL/GenBank/DDBJ databases">
        <authorList>
            <person name="Calderon-Fernandez G.M.Sr."/>
        </authorList>
    </citation>
    <scope>NUCLEOTIDE SEQUENCE</scope>
    <source>
        <strain evidence="2">Int1</strain>
        <tissue evidence="2">Integument</tissue>
    </source>
</reference>
<dbReference type="GO" id="GO:0005506">
    <property type="term" value="F:iron ion binding"/>
    <property type="evidence" value="ECO:0007669"/>
    <property type="project" value="InterPro"/>
</dbReference>
<evidence type="ECO:0000256" key="1">
    <source>
        <dbReference type="ARBA" id="ARBA00023033"/>
    </source>
</evidence>
<dbReference type="GO" id="GO:0020037">
    <property type="term" value="F:heme binding"/>
    <property type="evidence" value="ECO:0007669"/>
    <property type="project" value="InterPro"/>
</dbReference>
<reference evidence="2" key="2">
    <citation type="journal article" date="2017" name="J. Med. Entomol.">
        <title>Transcriptome Analysis of the Triatoma infestans (Hemiptera: Reduviidae) Integument.</title>
        <authorList>
            <person name="Calderon-Fernandez G.M."/>
            <person name="Moriconi D.E."/>
            <person name="Dulbecco A.B."/>
            <person name="Juarez M.P."/>
        </authorList>
    </citation>
    <scope>NUCLEOTIDE SEQUENCE</scope>
    <source>
        <strain evidence="2">Int1</strain>
        <tissue evidence="2">Integument</tissue>
    </source>
</reference>
<organism evidence="2">
    <name type="scientific">Triatoma infestans</name>
    <name type="common">Assassin bug</name>
    <dbReference type="NCBI Taxonomy" id="30076"/>
    <lineage>
        <taxon>Eukaryota</taxon>
        <taxon>Metazoa</taxon>
        <taxon>Ecdysozoa</taxon>
        <taxon>Arthropoda</taxon>
        <taxon>Hexapoda</taxon>
        <taxon>Insecta</taxon>
        <taxon>Pterygota</taxon>
        <taxon>Neoptera</taxon>
        <taxon>Paraneoptera</taxon>
        <taxon>Hemiptera</taxon>
        <taxon>Heteroptera</taxon>
        <taxon>Panheteroptera</taxon>
        <taxon>Cimicomorpha</taxon>
        <taxon>Reduviidae</taxon>
        <taxon>Triatominae</taxon>
        <taxon>Triatoma</taxon>
    </lineage>
</organism>
<dbReference type="GO" id="GO:0004497">
    <property type="term" value="F:monooxygenase activity"/>
    <property type="evidence" value="ECO:0007669"/>
    <property type="project" value="UniProtKB-KW"/>
</dbReference>
<name>A0A161MJK2_TRIIF</name>